<evidence type="ECO:0000313" key="2">
    <source>
        <dbReference type="EMBL" id="KAK7037633.1"/>
    </source>
</evidence>
<feature type="region of interest" description="Disordered" evidence="1">
    <location>
        <begin position="13"/>
        <end position="83"/>
    </location>
</feature>
<evidence type="ECO:0000256" key="1">
    <source>
        <dbReference type="SAM" id="MobiDB-lite"/>
    </source>
</evidence>
<dbReference type="AlphaFoldDB" id="A0AAW0CC80"/>
<evidence type="ECO:0000313" key="3">
    <source>
        <dbReference type="Proteomes" id="UP001383192"/>
    </source>
</evidence>
<feature type="compositionally biased region" description="Polar residues" evidence="1">
    <location>
        <begin position="13"/>
        <end position="42"/>
    </location>
</feature>
<organism evidence="2 3">
    <name type="scientific">Paramarasmius palmivorus</name>
    <dbReference type="NCBI Taxonomy" id="297713"/>
    <lineage>
        <taxon>Eukaryota</taxon>
        <taxon>Fungi</taxon>
        <taxon>Dikarya</taxon>
        <taxon>Basidiomycota</taxon>
        <taxon>Agaricomycotina</taxon>
        <taxon>Agaricomycetes</taxon>
        <taxon>Agaricomycetidae</taxon>
        <taxon>Agaricales</taxon>
        <taxon>Marasmiineae</taxon>
        <taxon>Marasmiaceae</taxon>
        <taxon>Paramarasmius</taxon>
    </lineage>
</organism>
<dbReference type="Proteomes" id="UP001383192">
    <property type="component" value="Unassembled WGS sequence"/>
</dbReference>
<accession>A0AAW0CC80</accession>
<name>A0AAW0CC80_9AGAR</name>
<gene>
    <name evidence="2" type="ORF">VNI00_010849</name>
</gene>
<proteinExistence type="predicted"/>
<protein>
    <submittedName>
        <fullName evidence="2">Uncharacterized protein</fullName>
    </submittedName>
</protein>
<keyword evidence="3" id="KW-1185">Reference proteome</keyword>
<feature type="compositionally biased region" description="Polar residues" evidence="1">
    <location>
        <begin position="65"/>
        <end position="83"/>
    </location>
</feature>
<sequence>MFNGCNDFQTNGGAYNNVNGSQYNNKDGPMNNTWDSSRTTAVGNGITLGDRRGKGKTTVGGNWEYSGNETENGSIVGNANTGGNYDVEGDQNVSGDWKYRIGGPACISLQGQALIRFEYKHGRLRRTGEPARGKQYQRRKER</sequence>
<dbReference type="EMBL" id="JAYKXP010000045">
    <property type="protein sequence ID" value="KAK7037633.1"/>
    <property type="molecule type" value="Genomic_DNA"/>
</dbReference>
<reference evidence="2 3" key="1">
    <citation type="submission" date="2024-01" db="EMBL/GenBank/DDBJ databases">
        <title>A draft genome for a cacao thread blight-causing isolate of Paramarasmius palmivorus.</title>
        <authorList>
            <person name="Baruah I.K."/>
            <person name="Bukari Y."/>
            <person name="Amoako-Attah I."/>
            <person name="Meinhardt L.W."/>
            <person name="Bailey B.A."/>
            <person name="Cohen S.P."/>
        </authorList>
    </citation>
    <scope>NUCLEOTIDE SEQUENCE [LARGE SCALE GENOMIC DNA]</scope>
    <source>
        <strain evidence="2 3">GH-12</strain>
    </source>
</reference>
<comment type="caution">
    <text evidence="2">The sequence shown here is derived from an EMBL/GenBank/DDBJ whole genome shotgun (WGS) entry which is preliminary data.</text>
</comment>